<evidence type="ECO:0000259" key="2">
    <source>
        <dbReference type="PROSITE" id="PS50215"/>
    </source>
</evidence>
<dbReference type="Proteomes" id="UP001634394">
    <property type="component" value="Unassembled WGS sequence"/>
</dbReference>
<keyword evidence="4" id="KW-1185">Reference proteome</keyword>
<name>A0ABD3TKG7_SINWO</name>
<dbReference type="SUPFAM" id="SSF55486">
    <property type="entry name" value="Metalloproteases ('zincins'), catalytic domain"/>
    <property type="match status" value="1"/>
</dbReference>
<feature type="domain" description="Peptidase M12B" evidence="2">
    <location>
        <begin position="226"/>
        <end position="456"/>
    </location>
</feature>
<dbReference type="EMBL" id="JBJQND010000018">
    <property type="protein sequence ID" value="KAL3836842.1"/>
    <property type="molecule type" value="Genomic_DNA"/>
</dbReference>
<keyword evidence="1" id="KW-0479">Metal-binding</keyword>
<dbReference type="PANTHER" id="PTHR11905:SF159">
    <property type="entry name" value="ADAM METALLOPROTEASE"/>
    <property type="match status" value="1"/>
</dbReference>
<evidence type="ECO:0000313" key="4">
    <source>
        <dbReference type="Proteomes" id="UP001634394"/>
    </source>
</evidence>
<proteinExistence type="predicted"/>
<dbReference type="Pfam" id="PF13688">
    <property type="entry name" value="Reprolysin_5"/>
    <property type="match status" value="1"/>
</dbReference>
<evidence type="ECO:0000256" key="1">
    <source>
        <dbReference type="PROSITE-ProRule" id="PRU00276"/>
    </source>
</evidence>
<organism evidence="3 4">
    <name type="scientific">Sinanodonta woodiana</name>
    <name type="common">Chinese pond mussel</name>
    <name type="synonym">Anodonta woodiana</name>
    <dbReference type="NCBI Taxonomy" id="1069815"/>
    <lineage>
        <taxon>Eukaryota</taxon>
        <taxon>Metazoa</taxon>
        <taxon>Spiralia</taxon>
        <taxon>Lophotrochozoa</taxon>
        <taxon>Mollusca</taxon>
        <taxon>Bivalvia</taxon>
        <taxon>Autobranchia</taxon>
        <taxon>Heteroconchia</taxon>
        <taxon>Palaeoheterodonta</taxon>
        <taxon>Unionida</taxon>
        <taxon>Unionoidea</taxon>
        <taxon>Unionidae</taxon>
        <taxon>Unioninae</taxon>
        <taxon>Sinanodonta</taxon>
    </lineage>
</organism>
<dbReference type="PROSITE" id="PS50215">
    <property type="entry name" value="ADAM_MEPRO"/>
    <property type="match status" value="1"/>
</dbReference>
<sequence>MFILVEVTTSETVWVRDATEKRTPSNIDLPDELAFQLTRRSETLNLNLRRNHDINPHAGVYFARQLKNGKFGLEQSNDIETENLVYYQDIHNWAFMTVRCVRKAYEQCNRTINGNVRIEDIDYVIHPAENDASSRNLLEVPDVLGRQYVLEVERHPIREHSFDNQDTHQEMETNIGEKRVTIKRRFQKQQNQKRLSAALISMPDTKESTVQKNGEIDKSRQLPQIYYVKVAEVIDLGLWNFYYSTVNYQSPLTRKRDVIKCIHQFYSHIMNGINMLYKGIRDRSIRISVILNKFIILKTDLDFQHNESKVNSHNGTMYIEGFPYLKDVIDWDIKSAENDEPSFSLGMLFTKYKLYNDVFENNDGGGLCYTGEVCNKGKRMSIVEMGSYVWTVRAAAHEMGHSLGADHDGEKGSVDCKADDEYIMSPHIDDNYPGRRYSRNPWIFSHCSINAFKRTLPSKTCLSDAGSYFDYDDYHAFVKNEPGMYRLNHS</sequence>
<keyword evidence="1" id="KW-0862">Zinc</keyword>
<comment type="caution">
    <text evidence="1">Lacks conserved residue(s) required for the propagation of feature annotation.</text>
</comment>
<feature type="binding site" evidence="1">
    <location>
        <position position="401"/>
    </location>
    <ligand>
        <name>Zn(2+)</name>
        <dbReference type="ChEBI" id="CHEBI:29105"/>
        <note>catalytic</note>
    </ligand>
</feature>
<feature type="binding site" evidence="1">
    <location>
        <position position="397"/>
    </location>
    <ligand>
        <name>Zn(2+)</name>
        <dbReference type="ChEBI" id="CHEBI:29105"/>
        <note>catalytic</note>
    </ligand>
</feature>
<accession>A0ABD3TKG7</accession>
<gene>
    <name evidence="3" type="ORF">ACJMK2_022255</name>
</gene>
<dbReference type="InterPro" id="IPR024079">
    <property type="entry name" value="MetalloPept_cat_dom_sf"/>
</dbReference>
<evidence type="ECO:0000313" key="3">
    <source>
        <dbReference type="EMBL" id="KAL3836842.1"/>
    </source>
</evidence>
<feature type="active site" evidence="1">
    <location>
        <position position="398"/>
    </location>
</feature>
<reference evidence="3 4" key="1">
    <citation type="submission" date="2024-11" db="EMBL/GenBank/DDBJ databases">
        <title>Chromosome-level genome assembly of the freshwater bivalve Anodonta woodiana.</title>
        <authorList>
            <person name="Chen X."/>
        </authorList>
    </citation>
    <scope>NUCLEOTIDE SEQUENCE [LARGE SCALE GENOMIC DNA]</scope>
    <source>
        <strain evidence="3">MN2024</strain>
        <tissue evidence="3">Gills</tissue>
    </source>
</reference>
<feature type="binding site" evidence="1">
    <location>
        <position position="407"/>
    </location>
    <ligand>
        <name>Zn(2+)</name>
        <dbReference type="ChEBI" id="CHEBI:29105"/>
        <note>catalytic</note>
    </ligand>
</feature>
<dbReference type="AlphaFoldDB" id="A0ABD3TKG7"/>
<dbReference type="InterPro" id="IPR001590">
    <property type="entry name" value="Peptidase_M12B"/>
</dbReference>
<protein>
    <recommendedName>
        <fullName evidence="2">Peptidase M12B domain-containing protein</fullName>
    </recommendedName>
</protein>
<dbReference type="PANTHER" id="PTHR11905">
    <property type="entry name" value="ADAM A DISINTEGRIN AND METALLOPROTEASE DOMAIN"/>
    <property type="match status" value="1"/>
</dbReference>
<dbReference type="Gene3D" id="3.40.390.10">
    <property type="entry name" value="Collagenase (Catalytic Domain)"/>
    <property type="match status" value="1"/>
</dbReference>
<dbReference type="GO" id="GO:0046872">
    <property type="term" value="F:metal ion binding"/>
    <property type="evidence" value="ECO:0007669"/>
    <property type="project" value="UniProtKB-KW"/>
</dbReference>
<comment type="caution">
    <text evidence="3">The sequence shown here is derived from an EMBL/GenBank/DDBJ whole genome shotgun (WGS) entry which is preliminary data.</text>
</comment>